<evidence type="ECO:0000313" key="3">
    <source>
        <dbReference type="Proteomes" id="UP000054498"/>
    </source>
</evidence>
<dbReference type="STRING" id="145388.A0A0D2MN94"/>
<dbReference type="PANTHER" id="PTHR21092:SF0">
    <property type="entry name" value="NICASTRIN"/>
    <property type="match status" value="1"/>
</dbReference>
<dbReference type="PANTHER" id="PTHR21092">
    <property type="entry name" value="NICASTRIN"/>
    <property type="match status" value="1"/>
</dbReference>
<evidence type="ECO:0000313" key="2">
    <source>
        <dbReference type="EMBL" id="KIZ04160.1"/>
    </source>
</evidence>
<keyword evidence="1" id="KW-0472">Membrane</keyword>
<dbReference type="InterPro" id="IPR008710">
    <property type="entry name" value="Nicastrin"/>
</dbReference>
<keyword evidence="1" id="KW-0812">Transmembrane</keyword>
<dbReference type="GeneID" id="25736673"/>
<feature type="transmembrane region" description="Helical" evidence="1">
    <location>
        <begin position="158"/>
        <end position="178"/>
    </location>
</feature>
<accession>A0A0D2MN94</accession>
<name>A0A0D2MN94_9CHLO</name>
<dbReference type="GO" id="GO:0005886">
    <property type="term" value="C:plasma membrane"/>
    <property type="evidence" value="ECO:0007669"/>
    <property type="project" value="TreeGrafter"/>
</dbReference>
<dbReference type="GO" id="GO:0016485">
    <property type="term" value="P:protein processing"/>
    <property type="evidence" value="ECO:0007669"/>
    <property type="project" value="InterPro"/>
</dbReference>
<protein>
    <submittedName>
        <fullName evidence="2">Nicastrin</fullName>
    </submittedName>
</protein>
<dbReference type="RefSeq" id="XP_013903179.1">
    <property type="nucleotide sequence ID" value="XM_014047725.1"/>
</dbReference>
<sequence>MFIAHHPFHVHPTGKQVLHPDPQSPFYKDDTSRFLWNALAAATAGSGPGSRGATCDPVKNKCPAGQVCVGWKRGDKDPSLLGTCLNATAHYVPSLSTRITCAHCDDIYGAFAWVETDASDLWAQQHGWPRDPMWCESNWPQGVPFIQLYLLKPYSTRVGVLLAGIGLTVAALAASLAGRRMFEKHLKRS</sequence>
<dbReference type="KEGG" id="mng:MNEG_3795"/>
<proteinExistence type="predicted"/>
<organism evidence="2 3">
    <name type="scientific">Monoraphidium neglectum</name>
    <dbReference type="NCBI Taxonomy" id="145388"/>
    <lineage>
        <taxon>Eukaryota</taxon>
        <taxon>Viridiplantae</taxon>
        <taxon>Chlorophyta</taxon>
        <taxon>core chlorophytes</taxon>
        <taxon>Chlorophyceae</taxon>
        <taxon>CS clade</taxon>
        <taxon>Sphaeropleales</taxon>
        <taxon>Selenastraceae</taxon>
        <taxon>Monoraphidium</taxon>
    </lineage>
</organism>
<evidence type="ECO:0000256" key="1">
    <source>
        <dbReference type="SAM" id="Phobius"/>
    </source>
</evidence>
<dbReference type="EMBL" id="KK100714">
    <property type="protein sequence ID" value="KIZ04160.1"/>
    <property type="molecule type" value="Genomic_DNA"/>
</dbReference>
<dbReference type="OrthoDB" id="10265862at2759"/>
<keyword evidence="3" id="KW-1185">Reference proteome</keyword>
<gene>
    <name evidence="2" type="ORF">MNEG_3795</name>
</gene>
<keyword evidence="1" id="KW-1133">Transmembrane helix</keyword>
<dbReference type="AlphaFoldDB" id="A0A0D2MN94"/>
<dbReference type="Proteomes" id="UP000054498">
    <property type="component" value="Unassembled WGS sequence"/>
</dbReference>
<reference evidence="2 3" key="1">
    <citation type="journal article" date="2013" name="BMC Genomics">
        <title>Reconstruction of the lipid metabolism for the microalga Monoraphidium neglectum from its genome sequence reveals characteristics suitable for biofuel production.</title>
        <authorList>
            <person name="Bogen C."/>
            <person name="Al-Dilaimi A."/>
            <person name="Albersmeier A."/>
            <person name="Wichmann J."/>
            <person name="Grundmann M."/>
            <person name="Rupp O."/>
            <person name="Lauersen K.J."/>
            <person name="Blifernez-Klassen O."/>
            <person name="Kalinowski J."/>
            <person name="Goesmann A."/>
            <person name="Mussgnug J.H."/>
            <person name="Kruse O."/>
        </authorList>
    </citation>
    <scope>NUCLEOTIDE SEQUENCE [LARGE SCALE GENOMIC DNA]</scope>
    <source>
        <strain evidence="2 3">SAG 48.87</strain>
    </source>
</reference>